<dbReference type="AlphaFoldDB" id="A0AAW1EWH1"/>
<dbReference type="PROSITE" id="PS00615">
    <property type="entry name" value="C_TYPE_LECTIN_1"/>
    <property type="match status" value="1"/>
</dbReference>
<evidence type="ECO:0000313" key="4">
    <source>
        <dbReference type="EMBL" id="KAK9525654.1"/>
    </source>
</evidence>
<dbReference type="PANTHER" id="PTHR45784">
    <property type="entry name" value="C-TYPE LECTIN DOMAIN FAMILY 20 MEMBER A-RELATED"/>
    <property type="match status" value="1"/>
</dbReference>
<name>A0AAW1EWH1_ZOAVI</name>
<feature type="domain" description="C-type lectin" evidence="3">
    <location>
        <begin position="22"/>
        <end position="127"/>
    </location>
</feature>
<gene>
    <name evidence="4" type="ORF">VZT92_016339</name>
</gene>
<dbReference type="Proteomes" id="UP001488805">
    <property type="component" value="Unassembled WGS sequence"/>
</dbReference>
<dbReference type="EMBL" id="JBCEZU010000134">
    <property type="protein sequence ID" value="KAK9525654.1"/>
    <property type="molecule type" value="Genomic_DNA"/>
</dbReference>
<feature type="signal peptide" evidence="2">
    <location>
        <begin position="1"/>
        <end position="19"/>
    </location>
</feature>
<dbReference type="CDD" id="cd00037">
    <property type="entry name" value="CLECT"/>
    <property type="match status" value="2"/>
</dbReference>
<dbReference type="InterPro" id="IPR016186">
    <property type="entry name" value="C-type_lectin-like/link_sf"/>
</dbReference>
<keyword evidence="2" id="KW-0732">Signal</keyword>
<evidence type="ECO:0000259" key="3">
    <source>
        <dbReference type="PROSITE" id="PS50041"/>
    </source>
</evidence>
<evidence type="ECO:0000256" key="1">
    <source>
        <dbReference type="ARBA" id="ARBA00023157"/>
    </source>
</evidence>
<dbReference type="InterPro" id="IPR016187">
    <property type="entry name" value="CTDL_fold"/>
</dbReference>
<dbReference type="SUPFAM" id="SSF56436">
    <property type="entry name" value="C-type lectin-like"/>
    <property type="match status" value="3"/>
</dbReference>
<keyword evidence="1" id="KW-1015">Disulfide bond</keyword>
<dbReference type="Gene3D" id="3.10.100.10">
    <property type="entry name" value="Mannose-Binding Protein A, subunit A"/>
    <property type="match status" value="3"/>
</dbReference>
<proteinExistence type="predicted"/>
<dbReference type="SMART" id="SM00034">
    <property type="entry name" value="CLECT"/>
    <property type="match status" value="2"/>
</dbReference>
<dbReference type="InterPro" id="IPR001304">
    <property type="entry name" value="C-type_lectin-like"/>
</dbReference>
<dbReference type="InterPro" id="IPR018378">
    <property type="entry name" value="C-type_lectin_CS"/>
</dbReference>
<reference evidence="4 5" key="1">
    <citation type="journal article" date="2024" name="Genome Biol. Evol.">
        <title>Chromosome-level genome assembly of the viviparous eelpout Zoarces viviparus.</title>
        <authorList>
            <person name="Fuhrmann N."/>
            <person name="Brasseur M.V."/>
            <person name="Bakowski C.E."/>
            <person name="Podsiadlowski L."/>
            <person name="Prost S."/>
            <person name="Krehenwinkel H."/>
            <person name="Mayer C."/>
        </authorList>
    </citation>
    <scope>NUCLEOTIDE SEQUENCE [LARGE SCALE GENOMIC DNA]</scope>
    <source>
        <strain evidence="4">NO-MEL_2022_Ind0_liver</strain>
    </source>
</reference>
<protein>
    <recommendedName>
        <fullName evidence="3">C-type lectin domain-containing protein</fullName>
    </recommendedName>
</protein>
<dbReference type="PANTHER" id="PTHR45784:SF3">
    <property type="entry name" value="C-TYPE LECTIN DOMAIN FAMILY 4 MEMBER K-LIKE-RELATED"/>
    <property type="match status" value="1"/>
</dbReference>
<evidence type="ECO:0000313" key="5">
    <source>
        <dbReference type="Proteomes" id="UP001488805"/>
    </source>
</evidence>
<feature type="domain" description="C-type lectin" evidence="3">
    <location>
        <begin position="127"/>
        <end position="226"/>
    </location>
</feature>
<dbReference type="Pfam" id="PF00059">
    <property type="entry name" value="Lectin_C"/>
    <property type="match status" value="3"/>
</dbReference>
<sequence length="360" mass="41563">MSVETTLVLFLLCSGFSHFASHHLRSFHLHPEGKLWNESLIYCNQSGGSLVTLYDEADRNFTERFSGGKKTWLGLKKSRNITWSNSVPVTFQNISVNVTKGYQTCVAVNNTTWRGFNCSERKPFMCSSGRNYRLIESKKSWCQALQHCRRHFDDLVSISNETQNQKAIEEGNGTSFWIGLMYDEWEWMDGSCSSFREWGSSQEGRPGIFTKFVHEGSFPMAKSEWDGHENSFCSKGTMRIKVIDLHLTWEQAFNYCKANHTGPLWIDDQEDQKAVRDWLTNGTDFGGPFWIGLRQSRVFGFWIWSDSMVNYSNWKNDTTPEIPMSHHCGAIENDGSWSDVNCLLQLRFLCEEEIVFMNKS</sequence>
<comment type="caution">
    <text evidence="4">The sequence shown here is derived from an EMBL/GenBank/DDBJ whole genome shotgun (WGS) entry which is preliminary data.</text>
</comment>
<dbReference type="PROSITE" id="PS50041">
    <property type="entry name" value="C_TYPE_LECTIN_2"/>
    <property type="match status" value="3"/>
</dbReference>
<keyword evidence="5" id="KW-1185">Reference proteome</keyword>
<evidence type="ECO:0000256" key="2">
    <source>
        <dbReference type="SAM" id="SignalP"/>
    </source>
</evidence>
<feature type="domain" description="C-type lectin" evidence="3">
    <location>
        <begin position="248"/>
        <end position="351"/>
    </location>
</feature>
<feature type="chain" id="PRO_5043587115" description="C-type lectin domain-containing protein" evidence="2">
    <location>
        <begin position="20"/>
        <end position="360"/>
    </location>
</feature>
<organism evidence="4 5">
    <name type="scientific">Zoarces viviparus</name>
    <name type="common">Viviparous eelpout</name>
    <name type="synonym">Blennius viviparus</name>
    <dbReference type="NCBI Taxonomy" id="48416"/>
    <lineage>
        <taxon>Eukaryota</taxon>
        <taxon>Metazoa</taxon>
        <taxon>Chordata</taxon>
        <taxon>Craniata</taxon>
        <taxon>Vertebrata</taxon>
        <taxon>Euteleostomi</taxon>
        <taxon>Actinopterygii</taxon>
        <taxon>Neopterygii</taxon>
        <taxon>Teleostei</taxon>
        <taxon>Neoteleostei</taxon>
        <taxon>Acanthomorphata</taxon>
        <taxon>Eupercaria</taxon>
        <taxon>Perciformes</taxon>
        <taxon>Cottioidei</taxon>
        <taxon>Zoarcales</taxon>
        <taxon>Zoarcidae</taxon>
        <taxon>Zoarcinae</taxon>
        <taxon>Zoarces</taxon>
    </lineage>
</organism>
<accession>A0AAW1EWH1</accession>